<dbReference type="GeneID" id="106052012"/>
<reference evidence="3 4" key="1">
    <citation type="submission" date="2025-04" db="UniProtKB">
        <authorList>
            <consortium name="RefSeq"/>
        </authorList>
    </citation>
    <scope>IDENTIFICATION</scope>
</reference>
<evidence type="ECO:0000313" key="2">
    <source>
        <dbReference type="Proteomes" id="UP001165740"/>
    </source>
</evidence>
<name>A0A9W3AV58_BIOGL</name>
<sequence length="541" mass="59067">MSCGHSCQCQLSWPQDTLGFKRDPINSEKAWLDFAVRLLSREVVGKGKGQETVWNDKCKPDWWDGTVGVAWKNPTSNPKDTKEILQKKYLALEKHLVALARFPKELEEEAKLWNAGNVKELYLQTTLTSLLGKVTSLHCAVEDTCKKVKEMNARVNITLFNDITKCLNATLRATGNLKCTVPMAANKRRCAQDEKENSTTVPQKSRRIDTLQTTSSCQENLSSQQAPVKKPSSEILAVAQKMIDKRRKEKGHTVRNVKTIFPKPSPLPSRVSVPNVSSPSRVSFPVVSPVTIPVIHISAEQLNYALTNNTTPNFTFGNQPLLSVASVLNGPSVNLISTSGLNSPDSPDTDLSILPAHSDNILLSDVLTSSTIESDSNSLIFAPSNNTSPFSFDGEASNYSSSNSTVPEVATSLHSFPLSSTPNPDSSPSLTDQSFMSPPSTETSYSASDIFSSGPSSCENSVFLQSSVSSDSSGISLHLNDHFPFDSCDHFSPPCSSQNSVGSFDFKESLVGHSDSDELFDTSLWEEDGSNMLEKFLQDLK</sequence>
<dbReference type="AlphaFoldDB" id="A0A9W3AV58"/>
<gene>
    <name evidence="3 4" type="primary">LOC106052012</name>
</gene>
<dbReference type="KEGG" id="bgt:106052012"/>
<evidence type="ECO:0000313" key="4">
    <source>
        <dbReference type="RefSeq" id="XP_055891112.1"/>
    </source>
</evidence>
<feature type="region of interest" description="Disordered" evidence="1">
    <location>
        <begin position="414"/>
        <end position="451"/>
    </location>
</feature>
<proteinExistence type="predicted"/>
<protein>
    <submittedName>
        <fullName evidence="3 4">Mucin-5AC-like</fullName>
    </submittedName>
</protein>
<keyword evidence="2" id="KW-1185">Reference proteome</keyword>
<evidence type="ECO:0000256" key="1">
    <source>
        <dbReference type="SAM" id="MobiDB-lite"/>
    </source>
</evidence>
<dbReference type="RefSeq" id="XP_055891112.1">
    <property type="nucleotide sequence ID" value="XM_056035137.1"/>
</dbReference>
<evidence type="ECO:0000313" key="3">
    <source>
        <dbReference type="RefSeq" id="XP_013062710.2"/>
    </source>
</evidence>
<dbReference type="Proteomes" id="UP001165740">
    <property type="component" value="Chromosome 7"/>
</dbReference>
<accession>A0A9W3AV58</accession>
<dbReference type="OrthoDB" id="6155965at2759"/>
<dbReference type="RefSeq" id="XP_013062710.2">
    <property type="nucleotide sequence ID" value="XM_013207256.2"/>
</dbReference>
<organism evidence="2 4">
    <name type="scientific">Biomphalaria glabrata</name>
    <name type="common">Bloodfluke planorb</name>
    <name type="synonym">Freshwater snail</name>
    <dbReference type="NCBI Taxonomy" id="6526"/>
    <lineage>
        <taxon>Eukaryota</taxon>
        <taxon>Metazoa</taxon>
        <taxon>Spiralia</taxon>
        <taxon>Lophotrochozoa</taxon>
        <taxon>Mollusca</taxon>
        <taxon>Gastropoda</taxon>
        <taxon>Heterobranchia</taxon>
        <taxon>Euthyneura</taxon>
        <taxon>Panpulmonata</taxon>
        <taxon>Hygrophila</taxon>
        <taxon>Lymnaeoidea</taxon>
        <taxon>Planorbidae</taxon>
        <taxon>Biomphalaria</taxon>
    </lineage>
</organism>